<dbReference type="Pfam" id="PF10670">
    <property type="entry name" value="DUF4198"/>
    <property type="match status" value="1"/>
</dbReference>
<keyword evidence="3" id="KW-1185">Reference proteome</keyword>
<organism evidence="2 3">
    <name type="scientific">Novosphingobium organovorum</name>
    <dbReference type="NCBI Taxonomy" id="2930092"/>
    <lineage>
        <taxon>Bacteria</taxon>
        <taxon>Pseudomonadati</taxon>
        <taxon>Pseudomonadota</taxon>
        <taxon>Alphaproteobacteria</taxon>
        <taxon>Sphingomonadales</taxon>
        <taxon>Sphingomonadaceae</taxon>
        <taxon>Novosphingobium</taxon>
    </lineage>
</organism>
<feature type="chain" id="PRO_5046193275" evidence="1">
    <location>
        <begin position="24"/>
        <end position="136"/>
    </location>
</feature>
<comment type="caution">
    <text evidence="2">The sequence shown here is derived from an EMBL/GenBank/DDBJ whole genome shotgun (WGS) entry which is preliminary data.</text>
</comment>
<feature type="non-terminal residue" evidence="2">
    <location>
        <position position="136"/>
    </location>
</feature>
<proteinExistence type="predicted"/>
<dbReference type="RefSeq" id="WP_244024533.1">
    <property type="nucleotide sequence ID" value="NZ_JALHLF010000216.1"/>
</dbReference>
<gene>
    <name evidence="2" type="ORF">MTR62_20755</name>
</gene>
<name>A0ABT0BJ63_9SPHN</name>
<keyword evidence="1" id="KW-0732">Signal</keyword>
<protein>
    <submittedName>
        <fullName evidence="2">DUF4198 domain-containing protein</fullName>
    </submittedName>
</protein>
<feature type="signal peptide" evidence="1">
    <location>
        <begin position="1"/>
        <end position="23"/>
    </location>
</feature>
<sequence>MRIRPLLIASAALCVALAAPASAHRLWLLPSTSTLSGTAQWVSVDAAVSNDLFYPDHFPLKTDEIKVWQPDGSEGALKNPATGRYRSTFDVPIDKAGTWKIGLSRESIGGTFTLNGETWRVGAMRGGPPGGPGGAP</sequence>
<reference evidence="2" key="1">
    <citation type="submission" date="2022-03" db="EMBL/GenBank/DDBJ databases">
        <title>Identification of a novel bacterium isolated from mangrove sediments.</title>
        <authorList>
            <person name="Pan X."/>
        </authorList>
    </citation>
    <scope>NUCLEOTIDE SEQUENCE</scope>
    <source>
        <strain evidence="2">B1949</strain>
    </source>
</reference>
<evidence type="ECO:0000313" key="2">
    <source>
        <dbReference type="EMBL" id="MCJ2185097.1"/>
    </source>
</evidence>
<dbReference type="InterPro" id="IPR019613">
    <property type="entry name" value="DUF4198"/>
</dbReference>
<evidence type="ECO:0000313" key="3">
    <source>
        <dbReference type="Proteomes" id="UP001162881"/>
    </source>
</evidence>
<dbReference type="Proteomes" id="UP001162881">
    <property type="component" value="Unassembled WGS sequence"/>
</dbReference>
<evidence type="ECO:0000256" key="1">
    <source>
        <dbReference type="SAM" id="SignalP"/>
    </source>
</evidence>
<accession>A0ABT0BJ63</accession>
<dbReference type="EMBL" id="JALHLF010000216">
    <property type="protein sequence ID" value="MCJ2185097.1"/>
    <property type="molecule type" value="Genomic_DNA"/>
</dbReference>